<comment type="caution">
    <text evidence="2">The sequence shown here is derived from an EMBL/GenBank/DDBJ whole genome shotgun (WGS) entry which is preliminary data.</text>
</comment>
<dbReference type="Proteomes" id="UP001431776">
    <property type="component" value="Unassembled WGS sequence"/>
</dbReference>
<evidence type="ECO:0000313" key="2">
    <source>
        <dbReference type="EMBL" id="MDI6450461.1"/>
    </source>
</evidence>
<dbReference type="Gene3D" id="2.60.120.1060">
    <property type="entry name" value="NPCBM/NEW2 domain"/>
    <property type="match status" value="1"/>
</dbReference>
<organism evidence="2 3">
    <name type="scientific">Anaerobaca lacustris</name>
    <dbReference type="NCBI Taxonomy" id="3044600"/>
    <lineage>
        <taxon>Bacteria</taxon>
        <taxon>Pseudomonadati</taxon>
        <taxon>Planctomycetota</taxon>
        <taxon>Phycisphaerae</taxon>
        <taxon>Sedimentisphaerales</taxon>
        <taxon>Anaerobacaceae</taxon>
        <taxon>Anaerobaca</taxon>
    </lineage>
</organism>
<dbReference type="InterPro" id="IPR008979">
    <property type="entry name" value="Galactose-bd-like_sf"/>
</dbReference>
<dbReference type="EMBL" id="JASCXX010000020">
    <property type="protein sequence ID" value="MDI6450461.1"/>
    <property type="molecule type" value="Genomic_DNA"/>
</dbReference>
<name>A0AAW6U2W5_9BACT</name>
<dbReference type="InterPro" id="IPR013222">
    <property type="entry name" value="Glyco_hyd_98_carb-bd"/>
</dbReference>
<sequence length="262" mass="27912">MPETSGFGIPGKRFDLADALAGGNGFGTADPNQKVDLRTASVSGLRHNDVNPPIVGIVGTPAPAIPFVDFLFIADGSSGPVPVSSTGQRFRECPDTDGNAFAYITNGNFPRHIPGELMEQVLGGVRYGTRSKPAISIHANAGVTFDLQAIRASMSGVRLAQFTGLCGISKTAEATLRREGEHASRTRADFWVLVDGQVRFRRQETEVLSGVTRVSVELQDDHRFLSLIVTDGGNGNGFDWGIFAEPALKLTLDEQVTDGLGV</sequence>
<evidence type="ECO:0000259" key="1">
    <source>
        <dbReference type="Pfam" id="PF08305"/>
    </source>
</evidence>
<dbReference type="RefSeq" id="WP_349245872.1">
    <property type="nucleotide sequence ID" value="NZ_JASCXX010000020.1"/>
</dbReference>
<proteinExistence type="predicted"/>
<dbReference type="Pfam" id="PF08305">
    <property type="entry name" value="NPCBM"/>
    <property type="match status" value="1"/>
</dbReference>
<evidence type="ECO:0000313" key="3">
    <source>
        <dbReference type="Proteomes" id="UP001431776"/>
    </source>
</evidence>
<reference evidence="2" key="1">
    <citation type="submission" date="2023-05" db="EMBL/GenBank/DDBJ databases">
        <title>Anaerotaeda fermentans gen. nov., sp. nov., a novel anaerobic planctomycete of the new family within the order Sedimentisphaerales isolated from Taman Peninsula, Russia.</title>
        <authorList>
            <person name="Khomyakova M.A."/>
            <person name="Merkel A.Y."/>
            <person name="Slobodkin A.I."/>
        </authorList>
    </citation>
    <scope>NUCLEOTIDE SEQUENCE</scope>
    <source>
        <strain evidence="2">M17dextr</strain>
    </source>
</reference>
<keyword evidence="3" id="KW-1185">Reference proteome</keyword>
<feature type="domain" description="Glycosyl hydrolase family 98 putative carbohydrate-binding module" evidence="1">
    <location>
        <begin position="159"/>
        <end position="248"/>
    </location>
</feature>
<gene>
    <name evidence="2" type="ORF">QJ522_15480</name>
</gene>
<dbReference type="SUPFAM" id="SSF49785">
    <property type="entry name" value="Galactose-binding domain-like"/>
    <property type="match status" value="1"/>
</dbReference>
<protein>
    <submittedName>
        <fullName evidence="2">NPCBM/NEW2 domain-containing protein</fullName>
    </submittedName>
</protein>
<accession>A0AAW6U2W5</accession>
<dbReference type="AlphaFoldDB" id="A0AAW6U2W5"/>
<dbReference type="InterPro" id="IPR038637">
    <property type="entry name" value="NPCBM_sf"/>
</dbReference>